<dbReference type="GO" id="GO:0003677">
    <property type="term" value="F:DNA binding"/>
    <property type="evidence" value="ECO:0007669"/>
    <property type="project" value="UniProtKB-KW"/>
</dbReference>
<dbReference type="PANTHER" id="PTHR30146">
    <property type="entry name" value="LACI-RELATED TRANSCRIPTIONAL REPRESSOR"/>
    <property type="match status" value="1"/>
</dbReference>
<evidence type="ECO:0000313" key="6">
    <source>
        <dbReference type="Proteomes" id="UP000621540"/>
    </source>
</evidence>
<evidence type="ECO:0000256" key="3">
    <source>
        <dbReference type="ARBA" id="ARBA00023163"/>
    </source>
</evidence>
<dbReference type="RefSeq" id="WP_186981404.1">
    <property type="nucleotide sequence ID" value="NZ_JACOQH010000001.1"/>
</dbReference>
<dbReference type="InterPro" id="IPR046335">
    <property type="entry name" value="LacI/GalR-like_sensor"/>
</dbReference>
<dbReference type="EMBL" id="JACOQH010000001">
    <property type="protein sequence ID" value="MBC5752661.1"/>
    <property type="molecule type" value="Genomic_DNA"/>
</dbReference>
<keyword evidence="2 5" id="KW-0238">DNA-binding</keyword>
<name>A0ABR7I6V7_9FIRM</name>
<protein>
    <submittedName>
        <fullName evidence="5">LacI family DNA-binding transcriptional regulator</fullName>
    </submittedName>
</protein>
<dbReference type="Pfam" id="PF00356">
    <property type="entry name" value="LacI"/>
    <property type="match status" value="1"/>
</dbReference>
<dbReference type="Gene3D" id="1.10.260.40">
    <property type="entry name" value="lambda repressor-like DNA-binding domains"/>
    <property type="match status" value="1"/>
</dbReference>
<proteinExistence type="predicted"/>
<sequence>MNINEIAKLAGVSRATVSRYLNEGYVSEEKKERIRAVIEKTGYQPSTQAQTLRTKKTRLVGVILPKINSDTVSRMVAGISDVLSKNGYQLLLANTNNDIAEELKYLNLFKDRQVDGILFIATILTARHKKLLKACQVPVVILGQHLDGYSCVYHDDYHAAEQITELLLEHGKVPGFIGVTTKDEAAGLNRKKGFEAAVRAKKLDCPPERMAEAQFTMESGYDKMKELLKREPKIDAVFCATDNIAIGAMRYLKEIGKSIPHDVELAGIGDTPLAGLVEPALATVHLYYKTAGAEAAAMLVEHMEKEDAVSRELKMGFEIKKKASVL</sequence>
<dbReference type="CDD" id="cd01392">
    <property type="entry name" value="HTH_LacI"/>
    <property type="match status" value="1"/>
</dbReference>
<dbReference type="CDD" id="cd01542">
    <property type="entry name" value="PBP1_TreR-like"/>
    <property type="match status" value="1"/>
</dbReference>
<evidence type="ECO:0000256" key="2">
    <source>
        <dbReference type="ARBA" id="ARBA00023125"/>
    </source>
</evidence>
<dbReference type="InterPro" id="IPR010982">
    <property type="entry name" value="Lambda_DNA-bd_dom_sf"/>
</dbReference>
<keyword evidence="3" id="KW-0804">Transcription</keyword>
<evidence type="ECO:0000259" key="4">
    <source>
        <dbReference type="PROSITE" id="PS50932"/>
    </source>
</evidence>
<feature type="domain" description="HTH lacI-type" evidence="4">
    <location>
        <begin position="1"/>
        <end position="54"/>
    </location>
</feature>
<comment type="caution">
    <text evidence="5">The sequence shown here is derived from an EMBL/GenBank/DDBJ whole genome shotgun (WGS) entry which is preliminary data.</text>
</comment>
<dbReference type="Proteomes" id="UP000621540">
    <property type="component" value="Unassembled WGS sequence"/>
</dbReference>
<dbReference type="Pfam" id="PF13377">
    <property type="entry name" value="Peripla_BP_3"/>
    <property type="match status" value="1"/>
</dbReference>
<dbReference type="PROSITE" id="PS00356">
    <property type="entry name" value="HTH_LACI_1"/>
    <property type="match status" value="1"/>
</dbReference>
<keyword evidence="1" id="KW-0805">Transcription regulation</keyword>
<dbReference type="SUPFAM" id="SSF47413">
    <property type="entry name" value="lambda repressor-like DNA-binding domains"/>
    <property type="match status" value="1"/>
</dbReference>
<reference evidence="5 6" key="1">
    <citation type="submission" date="2020-08" db="EMBL/GenBank/DDBJ databases">
        <title>Genome public.</title>
        <authorList>
            <person name="Liu C."/>
            <person name="Sun Q."/>
        </authorList>
    </citation>
    <scope>NUCLEOTIDE SEQUENCE [LARGE SCALE GENOMIC DNA]</scope>
    <source>
        <strain evidence="5 6">BX0805</strain>
    </source>
</reference>
<evidence type="ECO:0000256" key="1">
    <source>
        <dbReference type="ARBA" id="ARBA00023015"/>
    </source>
</evidence>
<dbReference type="PROSITE" id="PS50932">
    <property type="entry name" value="HTH_LACI_2"/>
    <property type="match status" value="1"/>
</dbReference>
<dbReference type="PANTHER" id="PTHR30146:SF154">
    <property type="entry name" value="TRANSCRIPTION REGULATOR, MEMBER OF GALR FAMILY"/>
    <property type="match status" value="1"/>
</dbReference>
<keyword evidence="6" id="KW-1185">Reference proteome</keyword>
<dbReference type="SMART" id="SM00354">
    <property type="entry name" value="HTH_LACI"/>
    <property type="match status" value="1"/>
</dbReference>
<accession>A0ABR7I6V7</accession>
<evidence type="ECO:0000313" key="5">
    <source>
        <dbReference type="EMBL" id="MBC5752661.1"/>
    </source>
</evidence>
<dbReference type="InterPro" id="IPR028082">
    <property type="entry name" value="Peripla_BP_I"/>
</dbReference>
<dbReference type="SUPFAM" id="SSF53822">
    <property type="entry name" value="Periplasmic binding protein-like I"/>
    <property type="match status" value="1"/>
</dbReference>
<organism evidence="5 6">
    <name type="scientific">Roseburia yibonii</name>
    <dbReference type="NCBI Taxonomy" id="2763063"/>
    <lineage>
        <taxon>Bacteria</taxon>
        <taxon>Bacillati</taxon>
        <taxon>Bacillota</taxon>
        <taxon>Clostridia</taxon>
        <taxon>Lachnospirales</taxon>
        <taxon>Lachnospiraceae</taxon>
        <taxon>Roseburia</taxon>
    </lineage>
</organism>
<dbReference type="InterPro" id="IPR000843">
    <property type="entry name" value="HTH_LacI"/>
</dbReference>
<gene>
    <name evidence="5" type="ORF">H8Z76_01250</name>
</gene>
<dbReference type="Gene3D" id="3.40.50.2300">
    <property type="match status" value="2"/>
</dbReference>